<organism evidence="1 2">
    <name type="scientific">Microbulbifer taiwanensis</name>
    <dbReference type="NCBI Taxonomy" id="986746"/>
    <lineage>
        <taxon>Bacteria</taxon>
        <taxon>Pseudomonadati</taxon>
        <taxon>Pseudomonadota</taxon>
        <taxon>Gammaproteobacteria</taxon>
        <taxon>Cellvibrionales</taxon>
        <taxon>Microbulbiferaceae</taxon>
        <taxon>Microbulbifer</taxon>
    </lineage>
</organism>
<name>A0ABW1YKE8_9GAMM</name>
<dbReference type="Gene3D" id="2.170.150.70">
    <property type="match status" value="1"/>
</dbReference>
<gene>
    <name evidence="1" type="ORF">ACFQBM_07845</name>
</gene>
<dbReference type="InterPro" id="IPR046149">
    <property type="entry name" value="DUF6151"/>
</dbReference>
<comment type="caution">
    <text evidence="1">The sequence shown here is derived from an EMBL/GenBank/DDBJ whole genome shotgun (WGS) entry which is preliminary data.</text>
</comment>
<reference evidence="2" key="1">
    <citation type="journal article" date="2019" name="Int. J. Syst. Evol. Microbiol.">
        <title>The Global Catalogue of Microorganisms (GCM) 10K type strain sequencing project: providing services to taxonomists for standard genome sequencing and annotation.</title>
        <authorList>
            <consortium name="The Broad Institute Genomics Platform"/>
            <consortium name="The Broad Institute Genome Sequencing Center for Infectious Disease"/>
            <person name="Wu L."/>
            <person name="Ma J."/>
        </authorList>
    </citation>
    <scope>NUCLEOTIDE SEQUENCE [LARGE SCALE GENOMIC DNA]</scope>
    <source>
        <strain evidence="2">CGMCC 1.13718</strain>
    </source>
</reference>
<dbReference type="RefSeq" id="WP_226864607.1">
    <property type="nucleotide sequence ID" value="NZ_JBHSVR010000001.1"/>
</dbReference>
<dbReference type="Pfam" id="PF19648">
    <property type="entry name" value="DUF6151"/>
    <property type="match status" value="1"/>
</dbReference>
<dbReference type="Proteomes" id="UP001596425">
    <property type="component" value="Unassembled WGS sequence"/>
</dbReference>
<accession>A0ABW1YKE8</accession>
<dbReference type="EMBL" id="JBHSVR010000001">
    <property type="protein sequence ID" value="MFC6633186.1"/>
    <property type="molecule type" value="Genomic_DNA"/>
</dbReference>
<protein>
    <submittedName>
        <fullName evidence="1">DUF6151 family protein</fullName>
    </submittedName>
</protein>
<evidence type="ECO:0000313" key="2">
    <source>
        <dbReference type="Proteomes" id="UP001596425"/>
    </source>
</evidence>
<sequence>MENKEKVVADIPLKCDCGEVQGVAREVTPGSGNRVICYCDDCQAFAIYLGRADDVLDEHGGTDIFQLTPSQIGITEGQERIRCMRLSDKGMYRWYTECCKTPIGNTLSAAGPFVGMIHSFMDDRESRDRDLGAVRGYVGTKFSTGALSEKIRKRGFPLTEVIRTVYKLVLWKIGGKNRPSPFFRADGTPVSEPYVLHSRVGVDNRR</sequence>
<evidence type="ECO:0000313" key="1">
    <source>
        <dbReference type="EMBL" id="MFC6633186.1"/>
    </source>
</evidence>
<proteinExistence type="predicted"/>
<keyword evidence="2" id="KW-1185">Reference proteome</keyword>